<dbReference type="OrthoDB" id="4156987at2759"/>
<evidence type="ECO:0000256" key="1">
    <source>
        <dbReference type="SAM" id="MobiDB-lite"/>
    </source>
</evidence>
<accession>A0A0G2I3K9</accession>
<feature type="compositionally biased region" description="Polar residues" evidence="1">
    <location>
        <begin position="52"/>
        <end position="73"/>
    </location>
</feature>
<organism evidence="2 3">
    <name type="scientific">[Emmonsia] crescens</name>
    <dbReference type="NCBI Taxonomy" id="73230"/>
    <lineage>
        <taxon>Eukaryota</taxon>
        <taxon>Fungi</taxon>
        <taxon>Dikarya</taxon>
        <taxon>Ascomycota</taxon>
        <taxon>Pezizomycotina</taxon>
        <taxon>Eurotiomycetes</taxon>
        <taxon>Eurotiomycetidae</taxon>
        <taxon>Onygenales</taxon>
        <taxon>Ajellomycetaceae</taxon>
        <taxon>Emergomyces</taxon>
    </lineage>
</organism>
<dbReference type="AlphaFoldDB" id="A0A0G2I3K9"/>
<evidence type="ECO:0000313" key="2">
    <source>
        <dbReference type="EMBL" id="KKZ65217.1"/>
    </source>
</evidence>
<sequence>MDVSAPPALRTAPITRGNNALDLIGIGMFSLVFKLGDDRVLKRPKTYPEEGNPNTAYTNETNIDTLTNEARAT</sequence>
<name>A0A0G2I3K9_9EURO</name>
<dbReference type="Proteomes" id="UP000034164">
    <property type="component" value="Unassembled WGS sequence"/>
</dbReference>
<gene>
    <name evidence="2" type="ORF">EMCG_08925</name>
</gene>
<proteinExistence type="predicted"/>
<dbReference type="VEuPathDB" id="FungiDB:EMCG_08925"/>
<protein>
    <submittedName>
        <fullName evidence="2">Uncharacterized protein</fullName>
    </submittedName>
</protein>
<dbReference type="EMBL" id="LCZI01000683">
    <property type="protein sequence ID" value="KKZ65217.1"/>
    <property type="molecule type" value="Genomic_DNA"/>
</dbReference>
<comment type="caution">
    <text evidence="2">The sequence shown here is derived from an EMBL/GenBank/DDBJ whole genome shotgun (WGS) entry which is preliminary data.</text>
</comment>
<reference evidence="3" key="1">
    <citation type="journal article" date="2015" name="PLoS Genet.">
        <title>The dynamic genome and transcriptome of the human fungal pathogen Blastomyces and close relative Emmonsia.</title>
        <authorList>
            <person name="Munoz J.F."/>
            <person name="Gauthier G.M."/>
            <person name="Desjardins C.A."/>
            <person name="Gallo J.E."/>
            <person name="Holder J."/>
            <person name="Sullivan T.D."/>
            <person name="Marty A.J."/>
            <person name="Carmen J.C."/>
            <person name="Chen Z."/>
            <person name="Ding L."/>
            <person name="Gujja S."/>
            <person name="Magrini V."/>
            <person name="Misas E."/>
            <person name="Mitreva M."/>
            <person name="Priest M."/>
            <person name="Saif S."/>
            <person name="Whiston E.A."/>
            <person name="Young S."/>
            <person name="Zeng Q."/>
            <person name="Goldman W.E."/>
            <person name="Mardis E.R."/>
            <person name="Taylor J.W."/>
            <person name="McEwen J.G."/>
            <person name="Clay O.K."/>
            <person name="Klein B.S."/>
            <person name="Cuomo C.A."/>
        </authorList>
    </citation>
    <scope>NUCLEOTIDE SEQUENCE [LARGE SCALE GENOMIC DNA]</scope>
    <source>
        <strain evidence="3">UAMH 3008</strain>
    </source>
</reference>
<evidence type="ECO:0000313" key="3">
    <source>
        <dbReference type="Proteomes" id="UP000034164"/>
    </source>
</evidence>
<feature type="region of interest" description="Disordered" evidence="1">
    <location>
        <begin position="44"/>
        <end position="73"/>
    </location>
</feature>